<keyword evidence="3" id="KW-1185">Reference proteome</keyword>
<name>A0ABW8PX46_9GAMM</name>
<gene>
    <name evidence="2" type="ORF">V6U78_07405</name>
</gene>
<feature type="region of interest" description="Disordered" evidence="1">
    <location>
        <begin position="70"/>
        <end position="90"/>
    </location>
</feature>
<accession>A0ABW8PX46</accession>
<proteinExistence type="predicted"/>
<organism evidence="2 3">
    <name type="scientific">Marinospirillum alkalitolerans</name>
    <dbReference type="NCBI Taxonomy" id="3123374"/>
    <lineage>
        <taxon>Bacteria</taxon>
        <taxon>Pseudomonadati</taxon>
        <taxon>Pseudomonadota</taxon>
        <taxon>Gammaproteobacteria</taxon>
        <taxon>Oceanospirillales</taxon>
        <taxon>Oceanospirillaceae</taxon>
        <taxon>Marinospirillum</taxon>
    </lineage>
</organism>
<protein>
    <recommendedName>
        <fullName evidence="4">DNA-binding protein</fullName>
    </recommendedName>
</protein>
<dbReference type="EMBL" id="JBANFI010000004">
    <property type="protein sequence ID" value="MFK7160859.1"/>
    <property type="molecule type" value="Genomic_DNA"/>
</dbReference>
<evidence type="ECO:0000313" key="2">
    <source>
        <dbReference type="EMBL" id="MFK7160859.1"/>
    </source>
</evidence>
<dbReference type="Proteomes" id="UP001621714">
    <property type="component" value="Unassembled WGS sequence"/>
</dbReference>
<dbReference type="RefSeq" id="WP_405338985.1">
    <property type="nucleotide sequence ID" value="NZ_JBANFI010000004.1"/>
</dbReference>
<evidence type="ECO:0000313" key="3">
    <source>
        <dbReference type="Proteomes" id="UP001621714"/>
    </source>
</evidence>
<dbReference type="Gene3D" id="1.10.260.40">
    <property type="entry name" value="lambda repressor-like DNA-binding domains"/>
    <property type="match status" value="1"/>
</dbReference>
<evidence type="ECO:0008006" key="4">
    <source>
        <dbReference type="Google" id="ProtNLM"/>
    </source>
</evidence>
<dbReference type="InterPro" id="IPR010982">
    <property type="entry name" value="Lambda_DNA-bd_dom_sf"/>
</dbReference>
<reference evidence="2 3" key="1">
    <citation type="submission" date="2024-02" db="EMBL/GenBank/DDBJ databases">
        <title>Marinospirillum sp. MEB 164 isolated from Lonar lake sediment.</title>
        <authorList>
            <person name="Joshi A."/>
            <person name="Thite S."/>
        </authorList>
    </citation>
    <scope>NUCLEOTIDE SEQUENCE [LARGE SCALE GENOMIC DNA]</scope>
    <source>
        <strain evidence="2 3">MEB164</strain>
    </source>
</reference>
<feature type="compositionally biased region" description="Basic and acidic residues" evidence="1">
    <location>
        <begin position="79"/>
        <end position="90"/>
    </location>
</feature>
<comment type="caution">
    <text evidence="2">The sequence shown here is derived from an EMBL/GenBank/DDBJ whole genome shotgun (WGS) entry which is preliminary data.</text>
</comment>
<sequence>MEKNIDDRAMLLLEKTSIAELDRLGSTSYTRWQNIKRGKARFGAAEIEILGKAYPEFRWWLMTGGEEPDIGQISPMSKDVQKELKRTGTE</sequence>
<evidence type="ECO:0000256" key="1">
    <source>
        <dbReference type="SAM" id="MobiDB-lite"/>
    </source>
</evidence>